<evidence type="ECO:0000259" key="5">
    <source>
        <dbReference type="PROSITE" id="PS50949"/>
    </source>
</evidence>
<gene>
    <name evidence="6" type="ORF">CSQ87_07780</name>
</gene>
<accession>A0A2M9HDF6</accession>
<dbReference type="CDD" id="cd07377">
    <property type="entry name" value="WHTH_GntR"/>
    <property type="match status" value="1"/>
</dbReference>
<keyword evidence="2" id="KW-0238">DNA-binding</keyword>
<organism evidence="6 7">
    <name type="scientific">Bifidobacterium simiarum</name>
    <dbReference type="NCBI Taxonomy" id="2045441"/>
    <lineage>
        <taxon>Bacteria</taxon>
        <taxon>Bacillati</taxon>
        <taxon>Actinomycetota</taxon>
        <taxon>Actinomycetes</taxon>
        <taxon>Bifidobacteriales</taxon>
        <taxon>Bifidobacteriaceae</taxon>
        <taxon>Bifidobacterium</taxon>
    </lineage>
</organism>
<comment type="caution">
    <text evidence="6">The sequence shown here is derived from an EMBL/GenBank/DDBJ whole genome shotgun (WGS) entry which is preliminary data.</text>
</comment>
<dbReference type="InterPro" id="IPR000524">
    <property type="entry name" value="Tscrpt_reg_HTH_GntR"/>
</dbReference>
<dbReference type="PROSITE" id="PS50949">
    <property type="entry name" value="HTH_GNTR"/>
    <property type="match status" value="1"/>
</dbReference>
<evidence type="ECO:0000313" key="7">
    <source>
        <dbReference type="Proteomes" id="UP000231451"/>
    </source>
</evidence>
<evidence type="ECO:0000313" key="6">
    <source>
        <dbReference type="EMBL" id="PJM74836.1"/>
    </source>
</evidence>
<name>A0A2M9HDF6_9BIFI</name>
<dbReference type="InterPro" id="IPR036388">
    <property type="entry name" value="WH-like_DNA-bd_sf"/>
</dbReference>
<feature type="compositionally biased region" description="Polar residues" evidence="4">
    <location>
        <begin position="134"/>
        <end position="149"/>
    </location>
</feature>
<dbReference type="OrthoDB" id="162505at2"/>
<proteinExistence type="predicted"/>
<dbReference type="SMART" id="SM00345">
    <property type="entry name" value="HTH_GNTR"/>
    <property type="match status" value="1"/>
</dbReference>
<dbReference type="PANTHER" id="PTHR38445:SF10">
    <property type="entry name" value="GNTR-FAMILY TRANSCRIPTIONAL REGULATOR"/>
    <property type="match status" value="1"/>
</dbReference>
<feature type="domain" description="HTH gntR-type" evidence="5">
    <location>
        <begin position="9"/>
        <end position="77"/>
    </location>
</feature>
<evidence type="ECO:0000256" key="4">
    <source>
        <dbReference type="SAM" id="MobiDB-lite"/>
    </source>
</evidence>
<sequence>MRFSTDNGVPLYLQVAEQIEAAILTGEFAEGTQVPSTTAISATYRINPATVLKGMNLLVDQGLLVKRRGLGMFVADGAQQRARGKGRMRFLGERVAEIAREAVTLGISLDDLTEAMARRYRQIAGTDDAAGRTETPTAVPSASGRSSGRLSDGMDDSPTSVLFASVAQMQRSGRTGSSARNRTR</sequence>
<dbReference type="PANTHER" id="PTHR38445">
    <property type="entry name" value="HTH-TYPE TRANSCRIPTIONAL REPRESSOR YTRA"/>
    <property type="match status" value="1"/>
</dbReference>
<dbReference type="Pfam" id="PF00392">
    <property type="entry name" value="GntR"/>
    <property type="match status" value="1"/>
</dbReference>
<protein>
    <recommendedName>
        <fullName evidence="5">HTH gntR-type domain-containing protein</fullName>
    </recommendedName>
</protein>
<feature type="region of interest" description="Disordered" evidence="4">
    <location>
        <begin position="127"/>
        <end position="184"/>
    </location>
</feature>
<dbReference type="EMBL" id="PEBK01000007">
    <property type="protein sequence ID" value="PJM74836.1"/>
    <property type="molecule type" value="Genomic_DNA"/>
</dbReference>
<keyword evidence="1" id="KW-0805">Transcription regulation</keyword>
<dbReference type="Gene3D" id="1.10.10.10">
    <property type="entry name" value="Winged helix-like DNA-binding domain superfamily/Winged helix DNA-binding domain"/>
    <property type="match status" value="1"/>
</dbReference>
<dbReference type="RefSeq" id="WP_100513315.1">
    <property type="nucleotide sequence ID" value="NZ_PEBK01000007.1"/>
</dbReference>
<evidence type="ECO:0000256" key="3">
    <source>
        <dbReference type="ARBA" id="ARBA00023163"/>
    </source>
</evidence>
<evidence type="ECO:0000256" key="1">
    <source>
        <dbReference type="ARBA" id="ARBA00023015"/>
    </source>
</evidence>
<dbReference type="AlphaFoldDB" id="A0A2M9HDF6"/>
<dbReference type="InterPro" id="IPR036390">
    <property type="entry name" value="WH_DNA-bd_sf"/>
</dbReference>
<dbReference type="Proteomes" id="UP000231451">
    <property type="component" value="Unassembled WGS sequence"/>
</dbReference>
<dbReference type="SUPFAM" id="SSF46785">
    <property type="entry name" value="Winged helix' DNA-binding domain"/>
    <property type="match status" value="1"/>
</dbReference>
<dbReference type="GO" id="GO:0003677">
    <property type="term" value="F:DNA binding"/>
    <property type="evidence" value="ECO:0007669"/>
    <property type="project" value="UniProtKB-KW"/>
</dbReference>
<feature type="compositionally biased region" description="Polar residues" evidence="4">
    <location>
        <begin position="157"/>
        <end position="184"/>
    </location>
</feature>
<evidence type="ECO:0000256" key="2">
    <source>
        <dbReference type="ARBA" id="ARBA00023125"/>
    </source>
</evidence>
<keyword evidence="7" id="KW-1185">Reference proteome</keyword>
<dbReference type="GO" id="GO:0003700">
    <property type="term" value="F:DNA-binding transcription factor activity"/>
    <property type="evidence" value="ECO:0007669"/>
    <property type="project" value="InterPro"/>
</dbReference>
<keyword evidence="3" id="KW-0804">Transcription</keyword>
<reference evidence="6 7" key="1">
    <citation type="submission" date="2017-10" db="EMBL/GenBank/DDBJ databases">
        <title>Draft genome sequences of strains TRE 1, TRE 9, TRE H and TRI 7, isolated from tamarins, belonging to four potential novel Bifidobacterium species.</title>
        <authorList>
            <person name="Mattarelli P."/>
            <person name="Modesto M."/>
            <person name="Puglisi E."/>
            <person name="Morelli L."/>
            <person name="Spezio C."/>
            <person name="Bonetti A."/>
            <person name="Sandri C."/>
        </authorList>
    </citation>
    <scope>NUCLEOTIDE SEQUENCE [LARGE SCALE GENOMIC DNA]</scope>
    <source>
        <strain evidence="7">TRI7</strain>
    </source>
</reference>